<keyword evidence="1" id="KW-0812">Transmembrane</keyword>
<protein>
    <submittedName>
        <fullName evidence="2">Uncharacterized protein</fullName>
    </submittedName>
</protein>
<proteinExistence type="predicted"/>
<dbReference type="AlphaFoldDB" id="A0A922FZI6"/>
<keyword evidence="1" id="KW-0472">Membrane</keyword>
<accession>A0A922FZI6</accession>
<name>A0A922FZI6_CARIL</name>
<organism evidence="2 3">
    <name type="scientific">Carya illinoinensis</name>
    <name type="common">Pecan</name>
    <dbReference type="NCBI Taxonomy" id="32201"/>
    <lineage>
        <taxon>Eukaryota</taxon>
        <taxon>Viridiplantae</taxon>
        <taxon>Streptophyta</taxon>
        <taxon>Embryophyta</taxon>
        <taxon>Tracheophyta</taxon>
        <taxon>Spermatophyta</taxon>
        <taxon>Magnoliopsida</taxon>
        <taxon>eudicotyledons</taxon>
        <taxon>Gunneridae</taxon>
        <taxon>Pentapetalae</taxon>
        <taxon>rosids</taxon>
        <taxon>fabids</taxon>
        <taxon>Fagales</taxon>
        <taxon>Juglandaceae</taxon>
        <taxon>Carya</taxon>
    </lineage>
</organism>
<feature type="transmembrane region" description="Helical" evidence="1">
    <location>
        <begin position="27"/>
        <end position="46"/>
    </location>
</feature>
<evidence type="ECO:0000256" key="1">
    <source>
        <dbReference type="SAM" id="Phobius"/>
    </source>
</evidence>
<gene>
    <name evidence="2" type="ORF">I3842_01G037200</name>
</gene>
<keyword evidence="1" id="KW-1133">Transmembrane helix</keyword>
<reference evidence="2" key="1">
    <citation type="submission" date="2021-01" db="EMBL/GenBank/DDBJ databases">
        <authorList>
            <person name="Lovell J.T."/>
            <person name="Bentley N."/>
            <person name="Bhattarai G."/>
            <person name="Jenkins J.W."/>
            <person name="Sreedasyam A."/>
            <person name="Alarcon Y."/>
            <person name="Bock C."/>
            <person name="Boston L."/>
            <person name="Carlson J."/>
            <person name="Cervantes K."/>
            <person name="Clermont K."/>
            <person name="Krom N."/>
            <person name="Kubenka K."/>
            <person name="Mamidi S."/>
            <person name="Mattison C."/>
            <person name="Monteros M."/>
            <person name="Pisani C."/>
            <person name="Plott C."/>
            <person name="Rajasekar S."/>
            <person name="Rhein H.S."/>
            <person name="Rohla C."/>
            <person name="Song M."/>
            <person name="Hilaire R.S."/>
            <person name="Shu S."/>
            <person name="Wells L."/>
            <person name="Wang X."/>
            <person name="Webber J."/>
            <person name="Heerema R.J."/>
            <person name="Klein P."/>
            <person name="Conner P."/>
            <person name="Grauke L."/>
            <person name="Grimwood J."/>
            <person name="Schmutz J."/>
            <person name="Randall J.J."/>
        </authorList>
    </citation>
    <scope>NUCLEOTIDE SEQUENCE</scope>
    <source>
        <tissue evidence="2">Leaf</tissue>
    </source>
</reference>
<dbReference type="Proteomes" id="UP000811246">
    <property type="component" value="Chromosome 1"/>
</dbReference>
<evidence type="ECO:0000313" key="2">
    <source>
        <dbReference type="EMBL" id="KAG6729603.1"/>
    </source>
</evidence>
<sequence length="128" mass="14526">MQALQQAKEFRSVLGFLTRCLNSSFDLGTIVCILETAISFLYMCLVRQRLSDAQIRSHHRCPVSKCLLHQNPYHFLLTLCCIAGRISKVAKAVDQRVHKCHMGFDVALEIFWSSVFSMLVLSSYLSLA</sequence>
<evidence type="ECO:0000313" key="3">
    <source>
        <dbReference type="Proteomes" id="UP000811246"/>
    </source>
</evidence>
<comment type="caution">
    <text evidence="2">The sequence shown here is derived from an EMBL/GenBank/DDBJ whole genome shotgun (WGS) entry which is preliminary data.</text>
</comment>
<dbReference type="EMBL" id="CM031825">
    <property type="protein sequence ID" value="KAG6729603.1"/>
    <property type="molecule type" value="Genomic_DNA"/>
</dbReference>